<keyword evidence="1" id="KW-0677">Repeat</keyword>
<organism evidence="5">
    <name type="scientific">Triticum aestivum</name>
    <name type="common">Wheat</name>
    <dbReference type="NCBI Taxonomy" id="4565"/>
    <lineage>
        <taxon>Eukaryota</taxon>
        <taxon>Viridiplantae</taxon>
        <taxon>Streptophyta</taxon>
        <taxon>Embryophyta</taxon>
        <taxon>Tracheophyta</taxon>
        <taxon>Spermatophyta</taxon>
        <taxon>Magnoliopsida</taxon>
        <taxon>Liliopsida</taxon>
        <taxon>Poales</taxon>
        <taxon>Poaceae</taxon>
        <taxon>BOP clade</taxon>
        <taxon>Pooideae</taxon>
        <taxon>Triticodae</taxon>
        <taxon>Triticeae</taxon>
        <taxon>Triticinae</taxon>
        <taxon>Triticum</taxon>
    </lineage>
</organism>
<dbReference type="EnsemblPlants" id="TraesCS4A02G019700.1">
    <property type="protein sequence ID" value="TraesCS4A02G019700.1"/>
    <property type="gene ID" value="TraesCS4A02G019700"/>
</dbReference>
<dbReference type="Proteomes" id="UP000019116">
    <property type="component" value="Chromosome 4A"/>
</dbReference>
<dbReference type="GO" id="GO:0005737">
    <property type="term" value="C:cytoplasm"/>
    <property type="evidence" value="ECO:0000318"/>
    <property type="project" value="GO_Central"/>
</dbReference>
<evidence type="ECO:0000256" key="3">
    <source>
        <dbReference type="PROSITE-ProRule" id="PRU00317"/>
    </source>
</evidence>
<reference evidence="5" key="1">
    <citation type="submission" date="2018-08" db="EMBL/GenBank/DDBJ databases">
        <authorList>
            <person name="Rossello M."/>
        </authorList>
    </citation>
    <scope>NUCLEOTIDE SEQUENCE [LARGE SCALE GENOMIC DNA]</scope>
    <source>
        <strain evidence="5">cv. Chinese Spring</strain>
    </source>
</reference>
<dbReference type="GO" id="GO:0006417">
    <property type="term" value="P:regulation of translation"/>
    <property type="evidence" value="ECO:0007669"/>
    <property type="project" value="UniProtKB-KW"/>
</dbReference>
<dbReference type="InterPro" id="IPR011989">
    <property type="entry name" value="ARM-like"/>
</dbReference>
<feature type="region of interest" description="Disordered" evidence="4">
    <location>
        <begin position="301"/>
        <end position="323"/>
    </location>
</feature>
<evidence type="ECO:0000256" key="2">
    <source>
        <dbReference type="ARBA" id="ARBA00022845"/>
    </source>
</evidence>
<protein>
    <recommendedName>
        <fullName evidence="7">PUM-HD domain-containing protein</fullName>
    </recommendedName>
</protein>
<dbReference type="SMART" id="SM00025">
    <property type="entry name" value="Pumilio"/>
    <property type="match status" value="1"/>
</dbReference>
<dbReference type="GO" id="GO:0003729">
    <property type="term" value="F:mRNA binding"/>
    <property type="evidence" value="ECO:0000318"/>
    <property type="project" value="GO_Central"/>
</dbReference>
<accession>A0A3B6HQP1</accession>
<dbReference type="Gene3D" id="1.25.10.10">
    <property type="entry name" value="Leucine-rich Repeat Variant"/>
    <property type="match status" value="1"/>
</dbReference>
<sequence>MFGAPVLTKTSANRHIGRRTPHPSPAACLPANSFYGYIISRRRITEIPNRSTKSETMEEFNNMEMIEALLEDDSDDDLKLPEPEEQPQHLGLPLPQHLGQQGALPVPHPAAVADGGGFLRPVAASNGFLPPSLGYYPSLPSPRAPPGADYFTSLSSPRGPPGTEYLASLPSPHATPGADCFASLPSPHVPPGADCFASLPSPHVPPGADQQQLLPPHPQQDQFVSHAGHYSPYYPRVPPGAAVYYGPRGGDAYYGPRGGDAYYGPRGGDSYYGAPPASVGHHHHNVPIGSVVSAQMALVETSARRQQQEGHPHAAQTSRLPRHLDIGAASTSSRPRPSNFTSSIRRDLINRKDVGPLLTSTLSAEQVVCLLQSRDDKVQRIVLGHVRSRIGTMMANKEGSKVFLALVHNSRGDSQVLESIVQGVAGAPALRTKNNEEFDNWINSLRSVITAVADQPLLIKMLLNSLLNKKLMDSAREEELTKHLFNIVSTEILCEHGIECLTSNRECARHVSGFLIELYGRASGKFLRDIEDLLIENAMGLAVGAYSNYLLQHVLRKCSPEMKKRLVEKLSQDIVCLCADQQGVSVMQCYFKLPDASLDTETMSLVLDSLIGLSDDRLSAMVSGTHSSTVICEALKKRQCSHELNAKVCALALRINQLPEVALQENESSSAVLRFAARALRFVNPNIPNLHNN</sequence>
<dbReference type="Gramene" id="TraesCS4A03G0034400.1">
    <property type="protein sequence ID" value="TraesCS4A03G0034400.1.CDS"/>
    <property type="gene ID" value="TraesCS4A03G0034400"/>
</dbReference>
<keyword evidence="2" id="KW-0810">Translation regulation</keyword>
<feature type="repeat" description="Pumilio" evidence="3">
    <location>
        <begin position="532"/>
        <end position="568"/>
    </location>
</feature>
<dbReference type="SUPFAM" id="SSF48371">
    <property type="entry name" value="ARM repeat"/>
    <property type="match status" value="1"/>
</dbReference>
<feature type="compositionally biased region" description="Basic and acidic residues" evidence="4">
    <location>
        <begin position="302"/>
        <end position="312"/>
    </location>
</feature>
<dbReference type="OMA" id="SANRHIG"/>
<evidence type="ECO:0000313" key="6">
    <source>
        <dbReference type="Proteomes" id="UP000019116"/>
    </source>
</evidence>
<dbReference type="GO" id="GO:0010608">
    <property type="term" value="P:post-transcriptional regulation of gene expression"/>
    <property type="evidence" value="ECO:0000318"/>
    <property type="project" value="GO_Central"/>
</dbReference>
<name>A0A3B6HQP1_WHEAT</name>
<keyword evidence="6" id="KW-1185">Reference proteome</keyword>
<dbReference type="AlphaFoldDB" id="A0A3B6HQP1"/>
<evidence type="ECO:0000313" key="5">
    <source>
        <dbReference type="EnsemblPlants" id="TraesCS4A02G019700.1"/>
    </source>
</evidence>
<feature type="region of interest" description="Disordered" evidence="4">
    <location>
        <begin position="1"/>
        <end position="24"/>
    </location>
</feature>
<evidence type="ECO:0000256" key="1">
    <source>
        <dbReference type="ARBA" id="ARBA00022737"/>
    </source>
</evidence>
<dbReference type="STRING" id="4565.A0A3B6HQP1"/>
<evidence type="ECO:0008006" key="7">
    <source>
        <dbReference type="Google" id="ProtNLM"/>
    </source>
</evidence>
<dbReference type="InterPro" id="IPR001313">
    <property type="entry name" value="Pumilio_RNA-bd_rpt"/>
</dbReference>
<dbReference type="PROSITE" id="PS50302">
    <property type="entry name" value="PUM"/>
    <property type="match status" value="1"/>
</dbReference>
<dbReference type="InterPro" id="IPR016024">
    <property type="entry name" value="ARM-type_fold"/>
</dbReference>
<proteinExistence type="predicted"/>
<evidence type="ECO:0000256" key="4">
    <source>
        <dbReference type="SAM" id="MobiDB-lite"/>
    </source>
</evidence>
<dbReference type="Gramene" id="TraesCS4A02G019700.1">
    <property type="protein sequence ID" value="TraesCS4A02G019700.1"/>
    <property type="gene ID" value="TraesCS4A02G019700"/>
</dbReference>
<reference evidence="5" key="2">
    <citation type="submission" date="2018-10" db="UniProtKB">
        <authorList>
            <consortium name="EnsemblPlants"/>
        </authorList>
    </citation>
    <scope>IDENTIFICATION</scope>
</reference>